<dbReference type="InterPro" id="IPR050584">
    <property type="entry name" value="Cholesterol_7-desaturase"/>
</dbReference>
<protein>
    <recommendedName>
        <fullName evidence="9">Rieske-type oxygenase</fullName>
    </recommendedName>
</protein>
<name>A0ABW0AND2_9ACTN</name>
<dbReference type="Pfam" id="PF19298">
    <property type="entry name" value="KshA_C"/>
    <property type="match status" value="1"/>
</dbReference>
<dbReference type="EMBL" id="JBHSKP010000021">
    <property type="protein sequence ID" value="MFC5155284.1"/>
    <property type="molecule type" value="Genomic_DNA"/>
</dbReference>
<evidence type="ECO:0000256" key="8">
    <source>
        <dbReference type="ARBA" id="ARBA00023221"/>
    </source>
</evidence>
<evidence type="ECO:0000256" key="1">
    <source>
        <dbReference type="ARBA" id="ARBA00001962"/>
    </source>
</evidence>
<keyword evidence="5" id="KW-0560">Oxidoreductase</keyword>
<dbReference type="InterPro" id="IPR045605">
    <property type="entry name" value="KshA-like_C"/>
</dbReference>
<dbReference type="InterPro" id="IPR036922">
    <property type="entry name" value="Rieske_2Fe-2S_sf"/>
</dbReference>
<accession>A0ABW0AND2</accession>
<proteinExistence type="predicted"/>
<evidence type="ECO:0000259" key="11">
    <source>
        <dbReference type="PROSITE" id="PS51296"/>
    </source>
</evidence>
<dbReference type="PROSITE" id="PS51296">
    <property type="entry name" value="RIESKE"/>
    <property type="match status" value="1"/>
</dbReference>
<keyword evidence="13" id="KW-1185">Reference proteome</keyword>
<evidence type="ECO:0000313" key="12">
    <source>
        <dbReference type="EMBL" id="MFC5155284.1"/>
    </source>
</evidence>
<evidence type="ECO:0000256" key="9">
    <source>
        <dbReference type="ARBA" id="ARBA00030944"/>
    </source>
</evidence>
<dbReference type="Gene3D" id="3.90.380.10">
    <property type="entry name" value="Naphthalene 1,2-dioxygenase Alpha Subunit, Chain A, domain 1"/>
    <property type="match status" value="1"/>
</dbReference>
<evidence type="ECO:0000256" key="3">
    <source>
        <dbReference type="ARBA" id="ARBA00022723"/>
    </source>
</evidence>
<evidence type="ECO:0000256" key="5">
    <source>
        <dbReference type="ARBA" id="ARBA00023002"/>
    </source>
</evidence>
<dbReference type="PANTHER" id="PTHR21266">
    <property type="entry name" value="IRON-SULFUR DOMAIN CONTAINING PROTEIN"/>
    <property type="match status" value="1"/>
</dbReference>
<dbReference type="Proteomes" id="UP001596160">
    <property type="component" value="Unassembled WGS sequence"/>
</dbReference>
<keyword evidence="2" id="KW-0001">2Fe-2S</keyword>
<keyword evidence="8" id="KW-0443">Lipid metabolism</keyword>
<evidence type="ECO:0000256" key="2">
    <source>
        <dbReference type="ARBA" id="ARBA00022714"/>
    </source>
</evidence>
<evidence type="ECO:0000256" key="10">
    <source>
        <dbReference type="ARBA" id="ARBA00046982"/>
    </source>
</evidence>
<dbReference type="Pfam" id="PF00355">
    <property type="entry name" value="Rieske"/>
    <property type="match status" value="1"/>
</dbReference>
<evidence type="ECO:0000313" key="13">
    <source>
        <dbReference type="Proteomes" id="UP001596160"/>
    </source>
</evidence>
<comment type="cofactor">
    <cofactor evidence="1">
        <name>Fe cation</name>
        <dbReference type="ChEBI" id="CHEBI:24875"/>
    </cofactor>
</comment>
<keyword evidence="4" id="KW-0442">Lipid degradation</keyword>
<dbReference type="InterPro" id="IPR017941">
    <property type="entry name" value="Rieske_2Fe-2S"/>
</dbReference>
<organism evidence="12 13">
    <name type="scientific">Streptomyces amakusaensis</name>
    <dbReference type="NCBI Taxonomy" id="67271"/>
    <lineage>
        <taxon>Bacteria</taxon>
        <taxon>Bacillati</taxon>
        <taxon>Actinomycetota</taxon>
        <taxon>Actinomycetes</taxon>
        <taxon>Kitasatosporales</taxon>
        <taxon>Streptomycetaceae</taxon>
        <taxon>Streptomyces</taxon>
    </lineage>
</organism>
<comment type="subunit">
    <text evidence="10">Homotrimer. The two-component system 3-ketosteroid-9-alpha-monooxygenase is composed of an oxygenase component KshA and a reductase component KshB.</text>
</comment>
<evidence type="ECO:0000256" key="4">
    <source>
        <dbReference type="ARBA" id="ARBA00022963"/>
    </source>
</evidence>
<gene>
    <name evidence="12" type="ORF">ACFPRH_26465</name>
</gene>
<evidence type="ECO:0000256" key="6">
    <source>
        <dbReference type="ARBA" id="ARBA00023004"/>
    </source>
</evidence>
<sequence>MRIRRTRDQVRPRSDSDPVLPYPNGWFCVGTAAEWRPKTVLTKPFMGQEIVVYRTERGTLRAVRPHCPHLGAHLGFGGTVDGELLVCPFHRFAFGPDGACARTPYGLPPRAGLQLVPVTQAAGLVWAWHSHDGTPPSWQLPEKLTRLSTRHIHIRSLEVDGHSLDVAENAIDFRHFPHVHRIDAEALSEPKEDGPFYHMDIRLRRPMPPFGTIVQDFSVSLIGVAGPFVEIDLPLAHARVTGCVFSTPIAPRRNRIHFVSAATFTRPGRPSRGVSRIAAGVLESAVSRVLGRYHYRDAAHDFPIWSHREFLPHPRINGADSPIGPFRIWARQFYPSVGEDREAK</sequence>
<dbReference type="SUPFAM" id="SSF50022">
    <property type="entry name" value="ISP domain"/>
    <property type="match status" value="1"/>
</dbReference>
<dbReference type="RefSeq" id="WP_344482554.1">
    <property type="nucleotide sequence ID" value="NZ_BAAASB010000018.1"/>
</dbReference>
<keyword evidence="7" id="KW-0411">Iron-sulfur</keyword>
<feature type="domain" description="Rieske" evidence="11">
    <location>
        <begin position="26"/>
        <end position="127"/>
    </location>
</feature>
<dbReference type="CDD" id="cd03469">
    <property type="entry name" value="Rieske_RO_Alpha_N"/>
    <property type="match status" value="1"/>
</dbReference>
<reference evidence="13" key="1">
    <citation type="journal article" date="2019" name="Int. J. Syst. Evol. Microbiol.">
        <title>The Global Catalogue of Microorganisms (GCM) 10K type strain sequencing project: providing services to taxonomists for standard genome sequencing and annotation.</title>
        <authorList>
            <consortium name="The Broad Institute Genomics Platform"/>
            <consortium name="The Broad Institute Genome Sequencing Center for Infectious Disease"/>
            <person name="Wu L."/>
            <person name="Ma J."/>
        </authorList>
    </citation>
    <scope>NUCLEOTIDE SEQUENCE [LARGE SCALE GENOMIC DNA]</scope>
    <source>
        <strain evidence="13">PCU 266</strain>
    </source>
</reference>
<dbReference type="Gene3D" id="2.102.10.10">
    <property type="entry name" value="Rieske [2Fe-2S] iron-sulphur domain"/>
    <property type="match status" value="1"/>
</dbReference>
<keyword evidence="6" id="KW-0408">Iron</keyword>
<dbReference type="PANTHER" id="PTHR21266:SF60">
    <property type="entry name" value="3-KETOSTEROID-9-ALPHA-MONOOXYGENASE, OXYGENASE COMPONENT"/>
    <property type="match status" value="1"/>
</dbReference>
<evidence type="ECO:0000256" key="7">
    <source>
        <dbReference type="ARBA" id="ARBA00023014"/>
    </source>
</evidence>
<keyword evidence="3" id="KW-0479">Metal-binding</keyword>
<keyword evidence="8" id="KW-0753">Steroid metabolism</keyword>
<comment type="caution">
    <text evidence="12">The sequence shown here is derived from an EMBL/GenBank/DDBJ whole genome shotgun (WGS) entry which is preliminary data.</text>
</comment>